<keyword evidence="1" id="KW-1003">Cell membrane</keyword>
<keyword evidence="1" id="KW-0328">Glycosyltransferase</keyword>
<gene>
    <name evidence="2" type="ORF">RFULGI_LOCUS13055</name>
</gene>
<dbReference type="GO" id="GO:0005886">
    <property type="term" value="C:plasma membrane"/>
    <property type="evidence" value="ECO:0007669"/>
    <property type="project" value="UniProtKB-SubCell"/>
</dbReference>
<comment type="function">
    <text evidence="1">Polymerizes chitin, a structural polymer of the cell wall and septum, by transferring the sugar moiety of UDP-GlcNAc to the non-reducing end of the growing chitin polymer.</text>
</comment>
<comment type="catalytic activity">
    <reaction evidence="1">
        <text>[(1-&gt;4)-N-acetyl-beta-D-glucosaminyl](n) + UDP-N-acetyl-alpha-D-glucosamine = [(1-&gt;4)-N-acetyl-beta-D-glucosaminyl](n+1) + UDP + H(+)</text>
        <dbReference type="Rhea" id="RHEA:16637"/>
        <dbReference type="Rhea" id="RHEA-COMP:9593"/>
        <dbReference type="Rhea" id="RHEA-COMP:9595"/>
        <dbReference type="ChEBI" id="CHEBI:15378"/>
        <dbReference type="ChEBI" id="CHEBI:17029"/>
        <dbReference type="ChEBI" id="CHEBI:57705"/>
        <dbReference type="ChEBI" id="CHEBI:58223"/>
        <dbReference type="EC" id="2.4.1.16"/>
    </reaction>
</comment>
<comment type="subcellular location">
    <subcellularLocation>
        <location evidence="1">Cell membrane</location>
        <topology evidence="1">Multi-pass membrane protein</topology>
    </subcellularLocation>
</comment>
<dbReference type="Pfam" id="PF01644">
    <property type="entry name" value="Chitin_synth_1"/>
    <property type="match status" value="1"/>
</dbReference>
<evidence type="ECO:0000313" key="3">
    <source>
        <dbReference type="Proteomes" id="UP000789396"/>
    </source>
</evidence>
<sequence>MGCYQDEIMQDRVGKKPITVHLFEYTTQLIVDNDFNVQGKNNNIPPVQ</sequence>
<dbReference type="EMBL" id="CAJVPZ010033095">
    <property type="protein sequence ID" value="CAG8743477.1"/>
    <property type="molecule type" value="Genomic_DNA"/>
</dbReference>
<dbReference type="GO" id="GO:0004100">
    <property type="term" value="F:chitin synthase activity"/>
    <property type="evidence" value="ECO:0007669"/>
    <property type="project" value="UniProtKB-UniRule"/>
</dbReference>
<evidence type="ECO:0000256" key="1">
    <source>
        <dbReference type="RuleBase" id="RU366040"/>
    </source>
</evidence>
<organism evidence="2 3">
    <name type="scientific">Racocetra fulgida</name>
    <dbReference type="NCBI Taxonomy" id="60492"/>
    <lineage>
        <taxon>Eukaryota</taxon>
        <taxon>Fungi</taxon>
        <taxon>Fungi incertae sedis</taxon>
        <taxon>Mucoromycota</taxon>
        <taxon>Glomeromycotina</taxon>
        <taxon>Glomeromycetes</taxon>
        <taxon>Diversisporales</taxon>
        <taxon>Gigasporaceae</taxon>
        <taxon>Racocetra</taxon>
    </lineage>
</organism>
<protein>
    <recommendedName>
        <fullName evidence="1">Chitin synthase</fullName>
        <ecNumber evidence="1">2.4.1.16</ecNumber>
    </recommendedName>
</protein>
<reference evidence="2" key="1">
    <citation type="submission" date="2021-06" db="EMBL/GenBank/DDBJ databases">
        <authorList>
            <person name="Kallberg Y."/>
            <person name="Tangrot J."/>
            <person name="Rosling A."/>
        </authorList>
    </citation>
    <scope>NUCLEOTIDE SEQUENCE</scope>
    <source>
        <strain evidence="2">IN212</strain>
    </source>
</reference>
<dbReference type="GO" id="GO:0071555">
    <property type="term" value="P:cell wall organization"/>
    <property type="evidence" value="ECO:0007669"/>
    <property type="project" value="UniProtKB-KW"/>
</dbReference>
<proteinExistence type="inferred from homology"/>
<comment type="caution">
    <text evidence="2">The sequence shown here is derived from an EMBL/GenBank/DDBJ whole genome shotgun (WGS) entry which is preliminary data.</text>
</comment>
<keyword evidence="1" id="KW-0472">Membrane</keyword>
<keyword evidence="3" id="KW-1185">Reference proteome</keyword>
<dbReference type="GO" id="GO:0006031">
    <property type="term" value="P:chitin biosynthetic process"/>
    <property type="evidence" value="ECO:0007669"/>
    <property type="project" value="UniProtKB-UniRule"/>
</dbReference>
<comment type="similarity">
    <text evidence="1">Belongs to the chitin synthase family.</text>
</comment>
<keyword evidence="1" id="KW-0961">Cell wall biogenesis/degradation</keyword>
<dbReference type="AlphaFoldDB" id="A0A9N9IMG8"/>
<keyword evidence="1" id="KW-0808">Transferase</keyword>
<feature type="non-terminal residue" evidence="2">
    <location>
        <position position="48"/>
    </location>
</feature>
<name>A0A9N9IMG8_9GLOM</name>
<accession>A0A9N9IMG8</accession>
<dbReference type="EC" id="2.4.1.16" evidence="1"/>
<dbReference type="Proteomes" id="UP000789396">
    <property type="component" value="Unassembled WGS sequence"/>
</dbReference>
<evidence type="ECO:0000313" key="2">
    <source>
        <dbReference type="EMBL" id="CAG8743477.1"/>
    </source>
</evidence>